<dbReference type="InterPro" id="IPR036894">
    <property type="entry name" value="YbaB-like_sf"/>
</dbReference>
<dbReference type="Pfam" id="PF02575">
    <property type="entry name" value="YbaB_DNA_bd"/>
    <property type="match status" value="1"/>
</dbReference>
<sequence>MDEQISRAYLRLADLRAEADGGGPPAGTAAVRAVATSEDERIRVTAVNRRIEGIDMDARLLRLEAADLAARLVTAVNAALEQARPLPPEGDDVPPVDVESIRQGLDDVFSEGMIGIQRVTNSLGEAVAQINRRATMHGSFEPPDLEALFERTRAVMASARKERADEQAEASAAGGRVQVAAAWDGRIVRLVLDPALGLVGVTDGVRAAANEALAEAESRARRAARPSAEFTDGARAVQESGVALLRDYAAALQNLMNSAQPK</sequence>
<dbReference type="InterPro" id="IPR004401">
    <property type="entry name" value="YbaB/EbfC"/>
</dbReference>
<dbReference type="RefSeq" id="WP_231334303.1">
    <property type="nucleotide sequence ID" value="NZ_CP059572.1"/>
</dbReference>
<name>A0ABX8QSK2_9ACTN</name>
<dbReference type="Gene3D" id="3.30.1310.10">
    <property type="entry name" value="Nucleoid-associated protein YbaB-like domain"/>
    <property type="match status" value="1"/>
</dbReference>
<evidence type="ECO:0000313" key="2">
    <source>
        <dbReference type="Proteomes" id="UP001049518"/>
    </source>
</evidence>
<protein>
    <submittedName>
        <fullName evidence="1">YbaB/EbfC family nucleoid-associated protein</fullName>
    </submittedName>
</protein>
<dbReference type="SUPFAM" id="SSF82607">
    <property type="entry name" value="YbaB-like"/>
    <property type="match status" value="1"/>
</dbReference>
<proteinExistence type="predicted"/>
<evidence type="ECO:0000313" key="1">
    <source>
        <dbReference type="EMBL" id="QXJ21169.1"/>
    </source>
</evidence>
<keyword evidence="2" id="KW-1185">Reference proteome</keyword>
<accession>A0ABX8QSK2</accession>
<reference evidence="1" key="1">
    <citation type="submission" date="2020-07" db="EMBL/GenBank/DDBJ databases">
        <authorList>
            <person name="Tarantini F.S."/>
            <person name="Hong K.W."/>
            <person name="Chan K.G."/>
        </authorList>
    </citation>
    <scope>NUCLEOTIDE SEQUENCE</scope>
    <source>
        <strain evidence="1">32-07</strain>
    </source>
</reference>
<dbReference type="Proteomes" id="UP001049518">
    <property type="component" value="Chromosome"/>
</dbReference>
<gene>
    <name evidence="1" type="ORF">AGRA3207_001995</name>
</gene>
<dbReference type="EMBL" id="CP059572">
    <property type="protein sequence ID" value="QXJ21169.1"/>
    <property type="molecule type" value="Genomic_DNA"/>
</dbReference>
<organism evidence="1 2">
    <name type="scientific">Actinomadura graeca</name>
    <dbReference type="NCBI Taxonomy" id="2750812"/>
    <lineage>
        <taxon>Bacteria</taxon>
        <taxon>Bacillati</taxon>
        <taxon>Actinomycetota</taxon>
        <taxon>Actinomycetes</taxon>
        <taxon>Streptosporangiales</taxon>
        <taxon>Thermomonosporaceae</taxon>
        <taxon>Actinomadura</taxon>
    </lineage>
</organism>